<evidence type="ECO:0000256" key="4">
    <source>
        <dbReference type="ARBA" id="ARBA00022989"/>
    </source>
</evidence>
<dbReference type="PANTHER" id="PTHR23037">
    <property type="entry name" value="CYTOKINE RECEPTOR"/>
    <property type="match status" value="1"/>
</dbReference>
<evidence type="ECO:0000256" key="7">
    <source>
        <dbReference type="ARBA" id="ARBA00023180"/>
    </source>
</evidence>
<dbReference type="InterPro" id="IPR013783">
    <property type="entry name" value="Ig-like_fold"/>
</dbReference>
<evidence type="ECO:0000313" key="12">
    <source>
        <dbReference type="Proteomes" id="UP000261660"/>
    </source>
</evidence>
<keyword evidence="3 9" id="KW-0732">Signal</keyword>
<feature type="region of interest" description="Disordered" evidence="8">
    <location>
        <begin position="130"/>
        <end position="170"/>
    </location>
</feature>
<name>A0A3Q3M0K4_9LABR</name>
<dbReference type="AlphaFoldDB" id="A0A3Q3M0K4"/>
<dbReference type="PANTHER" id="PTHR23037:SF41">
    <property type="entry name" value="COLONY STIMULATING FACTOR 2 RECEPTOR, BETA, LOW-AFFINITY (GRANULOCYTE-MACROPHAGE) PRECURSOR"/>
    <property type="match status" value="1"/>
</dbReference>
<dbReference type="GO" id="GO:0009897">
    <property type="term" value="C:external side of plasma membrane"/>
    <property type="evidence" value="ECO:0007669"/>
    <property type="project" value="TreeGrafter"/>
</dbReference>
<reference evidence="11" key="1">
    <citation type="submission" date="2025-08" db="UniProtKB">
        <authorList>
            <consortium name="Ensembl"/>
        </authorList>
    </citation>
    <scope>IDENTIFICATION</scope>
</reference>
<evidence type="ECO:0000256" key="5">
    <source>
        <dbReference type="ARBA" id="ARBA00023136"/>
    </source>
</evidence>
<keyword evidence="12" id="KW-1185">Reference proteome</keyword>
<feature type="compositionally biased region" description="Basic and acidic residues" evidence="8">
    <location>
        <begin position="583"/>
        <end position="601"/>
    </location>
</feature>
<evidence type="ECO:0000256" key="3">
    <source>
        <dbReference type="ARBA" id="ARBA00022729"/>
    </source>
</evidence>
<evidence type="ECO:0000256" key="8">
    <source>
        <dbReference type="SAM" id="MobiDB-lite"/>
    </source>
</evidence>
<dbReference type="Proteomes" id="UP000261660">
    <property type="component" value="Unplaced"/>
</dbReference>
<feature type="domain" description="Fibronectin type-III" evidence="10">
    <location>
        <begin position="340"/>
        <end position="441"/>
    </location>
</feature>
<dbReference type="CDD" id="cd00063">
    <property type="entry name" value="FN3"/>
    <property type="match status" value="2"/>
</dbReference>
<keyword evidence="5" id="KW-0472">Membrane</keyword>
<dbReference type="SUPFAM" id="SSF49265">
    <property type="entry name" value="Fibronectin type III"/>
    <property type="match status" value="4"/>
</dbReference>
<proteinExistence type="predicted"/>
<evidence type="ECO:0000256" key="1">
    <source>
        <dbReference type="ARBA" id="ARBA00004479"/>
    </source>
</evidence>
<dbReference type="InParanoid" id="A0A3Q3M0K4"/>
<protein>
    <submittedName>
        <fullName evidence="11">Interleukin-3 receptor class 2 subunit beta-like</fullName>
    </submittedName>
</protein>
<keyword evidence="7" id="KW-0325">Glycoprotein</keyword>
<feature type="region of interest" description="Disordered" evidence="8">
    <location>
        <begin position="581"/>
        <end position="610"/>
    </location>
</feature>
<keyword evidence="2" id="KW-0812">Transmembrane</keyword>
<reference evidence="11" key="2">
    <citation type="submission" date="2025-09" db="UniProtKB">
        <authorList>
            <consortium name="Ensembl"/>
        </authorList>
    </citation>
    <scope>IDENTIFICATION</scope>
</reference>
<feature type="region of interest" description="Disordered" evidence="8">
    <location>
        <begin position="650"/>
        <end position="712"/>
    </location>
</feature>
<keyword evidence="6" id="KW-0675">Receptor</keyword>
<dbReference type="Ensembl" id="ENSLBET00000015015.1">
    <property type="protein sequence ID" value="ENSLBEP00000014195.1"/>
    <property type="gene ID" value="ENSLBEG00000011033.1"/>
</dbReference>
<dbReference type="InterPro" id="IPR048668">
    <property type="entry name" value="IL3RB_N"/>
</dbReference>
<dbReference type="InterPro" id="IPR036116">
    <property type="entry name" value="FN3_sf"/>
</dbReference>
<keyword evidence="4" id="KW-1133">Transmembrane helix</keyword>
<dbReference type="SMART" id="SM00060">
    <property type="entry name" value="FN3"/>
    <property type="match status" value="2"/>
</dbReference>
<evidence type="ECO:0000313" key="11">
    <source>
        <dbReference type="Ensembl" id="ENSLBEP00000014195.1"/>
    </source>
</evidence>
<dbReference type="STRING" id="56723.ENSLBEP00000014195"/>
<evidence type="ECO:0000256" key="6">
    <source>
        <dbReference type="ARBA" id="ARBA00023170"/>
    </source>
</evidence>
<evidence type="ECO:0000259" key="10">
    <source>
        <dbReference type="PROSITE" id="PS50853"/>
    </source>
</evidence>
<feature type="domain" description="Fibronectin type-III" evidence="10">
    <location>
        <begin position="144"/>
        <end position="240"/>
    </location>
</feature>
<evidence type="ECO:0000256" key="2">
    <source>
        <dbReference type="ARBA" id="ARBA00022692"/>
    </source>
</evidence>
<dbReference type="PROSITE" id="PS50853">
    <property type="entry name" value="FN3"/>
    <property type="match status" value="2"/>
</dbReference>
<evidence type="ECO:0000256" key="9">
    <source>
        <dbReference type="SAM" id="SignalP"/>
    </source>
</evidence>
<feature type="compositionally biased region" description="Low complexity" evidence="8">
    <location>
        <begin position="161"/>
        <end position="170"/>
    </location>
</feature>
<sequence length="712" mass="79967">MMPILWVALWSVVPLVVALSSQDSCNIHESSNLQHESPLLKSLRCYNDYETHVDCEWNEHRGRELQLWLKTDKENVQCEPNKAAEQRDASEHRMVQCRFKTQNITTLYFAIGIEHTVFFLDKKTPCSSGPRRTLDLSQHLRARTPESLSTHDEGDGGRRLSWSSPYPSSSSLNKHITYQLSYTTETQDNWTTLDVTNTSILLQRQMLIAGHRYKARVRARANVGQWSNWSPVVSWKTENDAGHFPRLHCVLDGEKEVMCSWKLSKEVAQTVSYQLACRDNQTSQSAICCVNPTVTSAHNDMLLKFSCRLTVADPENLLLELQPTRNARIFKPNKHIRPNPPQQVKVREVGSNWRVEWTAPSIASKVTLKYQVCYYRIEEKGCSDTLNVSGVSTSLSILESSLVSSQDYRVMVRSLIDPEKESMYGGIPSEWTHPVDWTSHEASLSINSLIYCSIGLLVAMVFLALYCTIPTCHRRVILWVDSVPSPGKSKILSEIKSSTSWTLMQSENTSFCKVQHLESMSTCSSNASLWPTKDTEGKILEQGKGCWTHKNLAISAEKVKGSGTSLLSFSGPYIFCQSNEPNKTSEDVKKCEEEQEAKETSSDDSVSPTPLNFTLLGEGYVGLSGRNVSCSTQDLVSHSDAVPNRYRLDSAAQDQQCPDTSPWPDQKDDQPTLSEPTSSFQPPAYTSVTFTSWPQGGAIQASGGLFNRREDF</sequence>
<feature type="compositionally biased region" description="Polar residues" evidence="8">
    <location>
        <begin position="671"/>
        <end position="694"/>
    </location>
</feature>
<dbReference type="Pfam" id="PF21460">
    <property type="entry name" value="IL3Rb_N"/>
    <property type="match status" value="1"/>
</dbReference>
<comment type="subcellular location">
    <subcellularLocation>
        <location evidence="1">Membrane</location>
        <topology evidence="1">Single-pass type I membrane protein</topology>
    </subcellularLocation>
</comment>
<feature type="chain" id="PRO_5018716663" evidence="9">
    <location>
        <begin position="19"/>
        <end position="712"/>
    </location>
</feature>
<accession>A0A3Q3M0K4</accession>
<dbReference type="GeneTree" id="ENSGT00940000156569"/>
<feature type="signal peptide" evidence="9">
    <location>
        <begin position="1"/>
        <end position="18"/>
    </location>
</feature>
<dbReference type="InterPro" id="IPR003961">
    <property type="entry name" value="FN3_dom"/>
</dbReference>
<dbReference type="GO" id="GO:0004896">
    <property type="term" value="F:cytokine receptor activity"/>
    <property type="evidence" value="ECO:0007669"/>
    <property type="project" value="TreeGrafter"/>
</dbReference>
<organism evidence="11 12">
    <name type="scientific">Labrus bergylta</name>
    <name type="common">ballan wrasse</name>
    <dbReference type="NCBI Taxonomy" id="56723"/>
    <lineage>
        <taxon>Eukaryota</taxon>
        <taxon>Metazoa</taxon>
        <taxon>Chordata</taxon>
        <taxon>Craniata</taxon>
        <taxon>Vertebrata</taxon>
        <taxon>Euteleostomi</taxon>
        <taxon>Actinopterygii</taxon>
        <taxon>Neopterygii</taxon>
        <taxon>Teleostei</taxon>
        <taxon>Neoteleostei</taxon>
        <taxon>Acanthomorphata</taxon>
        <taxon>Eupercaria</taxon>
        <taxon>Labriformes</taxon>
        <taxon>Labridae</taxon>
        <taxon>Labrus</taxon>
    </lineage>
</organism>
<feature type="compositionally biased region" description="Basic and acidic residues" evidence="8">
    <location>
        <begin position="149"/>
        <end position="158"/>
    </location>
</feature>
<dbReference type="Gene3D" id="2.60.40.10">
    <property type="entry name" value="Immunoglobulins"/>
    <property type="match status" value="4"/>
</dbReference>